<proteinExistence type="predicted"/>
<evidence type="ECO:0000313" key="2">
    <source>
        <dbReference type="EMBL" id="EHQ92247.1"/>
    </source>
</evidence>
<feature type="transmembrane region" description="Helical" evidence="1">
    <location>
        <begin position="100"/>
        <end position="117"/>
    </location>
</feature>
<dbReference type="InterPro" id="IPR051533">
    <property type="entry name" value="WaaL-like"/>
</dbReference>
<feature type="transmembrane region" description="Helical" evidence="1">
    <location>
        <begin position="17"/>
        <end position="33"/>
    </location>
</feature>
<feature type="transmembrane region" description="Helical" evidence="1">
    <location>
        <begin position="180"/>
        <end position="205"/>
    </location>
</feature>
<evidence type="ECO:0000313" key="3">
    <source>
        <dbReference type="Proteomes" id="UP000005104"/>
    </source>
</evidence>
<evidence type="ECO:0008006" key="4">
    <source>
        <dbReference type="Google" id="ProtNLM"/>
    </source>
</evidence>
<keyword evidence="1" id="KW-1133">Transmembrane helix</keyword>
<name>H5Y0J1_9FIRM</name>
<dbReference type="Proteomes" id="UP000005104">
    <property type="component" value="Chromosome"/>
</dbReference>
<reference evidence="2 3" key="1">
    <citation type="submission" date="2011-11" db="EMBL/GenBank/DDBJ databases">
        <title>The Noncontiguous Finished genome of Desulfosporosinus youngiae DSM 17734.</title>
        <authorList>
            <consortium name="US DOE Joint Genome Institute (JGI-PGF)"/>
            <person name="Lucas S."/>
            <person name="Han J."/>
            <person name="Lapidus A."/>
            <person name="Cheng J.-F."/>
            <person name="Goodwin L."/>
            <person name="Pitluck S."/>
            <person name="Peters L."/>
            <person name="Ovchinnikova G."/>
            <person name="Lu M."/>
            <person name="Land M.L."/>
            <person name="Hauser L."/>
            <person name="Pester M."/>
            <person name="Spring S."/>
            <person name="Ollivier B."/>
            <person name="Rattei T."/>
            <person name="Klenk H.-P."/>
            <person name="Wagner M."/>
            <person name="Loy A."/>
            <person name="Woyke T.J."/>
        </authorList>
    </citation>
    <scope>NUCLEOTIDE SEQUENCE [LARGE SCALE GENOMIC DNA]</scope>
    <source>
        <strain evidence="2 3">DSM 17734</strain>
    </source>
</reference>
<dbReference type="HOGENOM" id="CLU_459866_0_0_9"/>
<sequence length="593" mass="66828">MIGLSLQHDSRARSSKARLLALFLGFSVFIHGLYYPQEWLLFGFVLSAYALWVHLPKRSDLGLKKPFAFGQTDYLFLGLLFFSLVGILHPVRLVDGLLEALQWGILWLVYRLGIQISSDETVKKQLMQYIEWLAVGIALIGWLPWVSKVGGRLSSVFGYPNAAAAFLGAVLLIHPRRRLIFIWLAISLLGTGSRGAVGLFLIVFIGRLWIGRTFQSKVTGRINYFKGMVRLLVGGAGTALMLCYYRPAWENLTAWGFSTSSWQERLIYFKDGLKLAWNSGGLPQAGGWWAFPTVQTFPYWTADPHSGFIHILLNQGVPGLMGVGIWGGLVLAQAWMTWRNNRMPANSRLELEESKTRLQVCSALIFLVLHSLVDADFSFGALGSLFWLLFGSLQIGNDPFKTNFSKPNQLLYSVGKMGILGLSLTVFLSCGAGLLKPALLKSAQIWNAQAVQYGEQNPNKSSELWGRSLKWDQTQIEARREVAEYLLQTGNLEAGLESVKEVLSWQPFELGAYEWGQSVVWDAAEVYRQEHPETVMLLYRWVENVPGTIEGRLVNLNSSERRLWQGHKNFLPSQHIQLLAEYARQRQLTQLLP</sequence>
<gene>
    <name evidence="2" type="ORF">DesyoDRAFT_5319</name>
</gene>
<dbReference type="RefSeq" id="WP_007787547.1">
    <property type="nucleotide sequence ID" value="NZ_CM001441.1"/>
</dbReference>
<organism evidence="2 3">
    <name type="scientific">Desulfosporosinus youngiae DSM 17734</name>
    <dbReference type="NCBI Taxonomy" id="768710"/>
    <lineage>
        <taxon>Bacteria</taxon>
        <taxon>Bacillati</taxon>
        <taxon>Bacillota</taxon>
        <taxon>Clostridia</taxon>
        <taxon>Eubacteriales</taxon>
        <taxon>Desulfitobacteriaceae</taxon>
        <taxon>Desulfosporosinus</taxon>
    </lineage>
</organism>
<keyword evidence="3" id="KW-1185">Reference proteome</keyword>
<feature type="transmembrane region" description="Helical" evidence="1">
    <location>
        <begin position="153"/>
        <end position="173"/>
    </location>
</feature>
<keyword evidence="1" id="KW-0812">Transmembrane</keyword>
<accession>H5Y0J1</accession>
<dbReference type="PANTHER" id="PTHR37422">
    <property type="entry name" value="TEICHURONIC ACID BIOSYNTHESIS PROTEIN TUAE"/>
    <property type="match status" value="1"/>
</dbReference>
<feature type="transmembrane region" description="Helical" evidence="1">
    <location>
        <begin position="225"/>
        <end position="245"/>
    </location>
</feature>
<feature type="transmembrane region" description="Helical" evidence="1">
    <location>
        <begin position="129"/>
        <end position="147"/>
    </location>
</feature>
<dbReference type="eggNOG" id="COG3307">
    <property type="taxonomic scope" value="Bacteria"/>
</dbReference>
<feature type="transmembrane region" description="Helical" evidence="1">
    <location>
        <begin position="67"/>
        <end position="88"/>
    </location>
</feature>
<dbReference type="OrthoDB" id="1789449at2"/>
<dbReference type="EMBL" id="CM001441">
    <property type="protein sequence ID" value="EHQ92247.1"/>
    <property type="molecule type" value="Genomic_DNA"/>
</dbReference>
<dbReference type="STRING" id="768710.DesyoDRAFT_5319"/>
<dbReference type="AlphaFoldDB" id="H5Y0J1"/>
<keyword evidence="1" id="KW-0472">Membrane</keyword>
<evidence type="ECO:0000256" key="1">
    <source>
        <dbReference type="SAM" id="Phobius"/>
    </source>
</evidence>
<feature type="transmembrane region" description="Helical" evidence="1">
    <location>
        <begin position="410"/>
        <end position="435"/>
    </location>
</feature>
<dbReference type="PANTHER" id="PTHR37422:SF13">
    <property type="entry name" value="LIPOPOLYSACCHARIDE BIOSYNTHESIS PROTEIN PA4999-RELATED"/>
    <property type="match status" value="1"/>
</dbReference>
<protein>
    <recommendedName>
        <fullName evidence="4">Lipid A core-O-antigen ligase-like enyme</fullName>
    </recommendedName>
</protein>